<dbReference type="EMBL" id="JARACI010001193">
    <property type="protein sequence ID" value="MDD9208117.1"/>
    <property type="molecule type" value="Genomic_DNA"/>
</dbReference>
<name>A0ABT5U1B2_9MICO</name>
<dbReference type="InterPro" id="IPR002173">
    <property type="entry name" value="Carboh/pur_kinase_PfkB_CS"/>
</dbReference>
<evidence type="ECO:0000259" key="6">
    <source>
        <dbReference type="Pfam" id="PF00294"/>
    </source>
</evidence>
<organism evidence="7 8">
    <name type="scientific">Georgenia halotolerans</name>
    <dbReference type="NCBI Taxonomy" id="3028317"/>
    <lineage>
        <taxon>Bacteria</taxon>
        <taxon>Bacillati</taxon>
        <taxon>Actinomycetota</taxon>
        <taxon>Actinomycetes</taxon>
        <taxon>Micrococcales</taxon>
        <taxon>Bogoriellaceae</taxon>
        <taxon>Georgenia</taxon>
    </lineage>
</organism>
<evidence type="ECO:0000313" key="7">
    <source>
        <dbReference type="EMBL" id="MDD9208117.1"/>
    </source>
</evidence>
<comment type="caution">
    <text evidence="7">The sequence shown here is derived from an EMBL/GenBank/DDBJ whole genome shotgun (WGS) entry which is preliminary data.</text>
</comment>
<sequence length="316" mass="32473">MPSDYDHSTATSALVIGESLIDIVTTPGEDGSATTDEHPGGSPANVALGLSRLGHDVELVTSFGADPNGQKIRSHLEGSEVRIGKGSAGAARTSTATADVDDSGTASYTFDLVWDPPAPDPDRTPVVLHTGSLAAVLEPGAGVVRQSVEAYRGRSTISYDPNVRPSLMGDAAGTRARVEELVALADVVKVSAEDLDWLAPGEDHAEVAKAWVARGAGLVILTRGEEGAWAVTAGGGQAAVPGPAVEVADTVGAGDAFMAGVLDGLWQAGLLGPEHREDLRGIDPETLREVLERAAKVAAITVSRPGANPPYRAELL</sequence>
<dbReference type="SUPFAM" id="SSF53613">
    <property type="entry name" value="Ribokinase-like"/>
    <property type="match status" value="1"/>
</dbReference>
<dbReference type="Proteomes" id="UP001165561">
    <property type="component" value="Unassembled WGS sequence"/>
</dbReference>
<reference evidence="7" key="1">
    <citation type="submission" date="2023-02" db="EMBL/GenBank/DDBJ databases">
        <title>Georgenia sp.10Sc9-8, isolated from a soil sample collected from the Taklamakan desert.</title>
        <authorList>
            <person name="Liu S."/>
        </authorList>
    </citation>
    <scope>NUCLEOTIDE SEQUENCE</scope>
    <source>
        <strain evidence="7">10Sc9-8</strain>
    </source>
</reference>
<gene>
    <name evidence="7" type="ORF">PU560_16825</name>
</gene>
<evidence type="ECO:0000256" key="3">
    <source>
        <dbReference type="ARBA" id="ARBA00022741"/>
    </source>
</evidence>
<dbReference type="Gene3D" id="3.40.1190.20">
    <property type="match status" value="1"/>
</dbReference>
<dbReference type="InterPro" id="IPR011611">
    <property type="entry name" value="PfkB_dom"/>
</dbReference>
<evidence type="ECO:0000256" key="1">
    <source>
        <dbReference type="ARBA" id="ARBA00010688"/>
    </source>
</evidence>
<keyword evidence="5" id="KW-0067">ATP-binding</keyword>
<dbReference type="CDD" id="cd01167">
    <property type="entry name" value="bac_FRK"/>
    <property type="match status" value="1"/>
</dbReference>
<keyword evidence="8" id="KW-1185">Reference proteome</keyword>
<dbReference type="GO" id="GO:0016301">
    <property type="term" value="F:kinase activity"/>
    <property type="evidence" value="ECO:0007669"/>
    <property type="project" value="UniProtKB-KW"/>
</dbReference>
<evidence type="ECO:0000256" key="5">
    <source>
        <dbReference type="ARBA" id="ARBA00022840"/>
    </source>
</evidence>
<dbReference type="PANTHER" id="PTHR43085">
    <property type="entry name" value="HEXOKINASE FAMILY MEMBER"/>
    <property type="match status" value="1"/>
</dbReference>
<protein>
    <submittedName>
        <fullName evidence="7">Carbohydrate kinase</fullName>
    </submittedName>
</protein>
<dbReference type="PANTHER" id="PTHR43085:SF1">
    <property type="entry name" value="PSEUDOURIDINE KINASE-RELATED"/>
    <property type="match status" value="1"/>
</dbReference>
<dbReference type="PROSITE" id="PS00584">
    <property type="entry name" value="PFKB_KINASES_2"/>
    <property type="match status" value="1"/>
</dbReference>
<evidence type="ECO:0000256" key="2">
    <source>
        <dbReference type="ARBA" id="ARBA00022679"/>
    </source>
</evidence>
<dbReference type="InterPro" id="IPR050306">
    <property type="entry name" value="PfkB_Carbo_kinase"/>
</dbReference>
<feature type="domain" description="Carbohydrate kinase PfkB" evidence="6">
    <location>
        <begin position="11"/>
        <end position="310"/>
    </location>
</feature>
<evidence type="ECO:0000313" key="8">
    <source>
        <dbReference type="Proteomes" id="UP001165561"/>
    </source>
</evidence>
<dbReference type="Pfam" id="PF00294">
    <property type="entry name" value="PfkB"/>
    <property type="match status" value="1"/>
</dbReference>
<dbReference type="InterPro" id="IPR029056">
    <property type="entry name" value="Ribokinase-like"/>
</dbReference>
<proteinExistence type="inferred from homology"/>
<keyword evidence="4 7" id="KW-0418">Kinase</keyword>
<keyword evidence="3" id="KW-0547">Nucleotide-binding</keyword>
<comment type="similarity">
    <text evidence="1">Belongs to the carbohydrate kinase PfkB family.</text>
</comment>
<evidence type="ECO:0000256" key="4">
    <source>
        <dbReference type="ARBA" id="ARBA00022777"/>
    </source>
</evidence>
<keyword evidence="2" id="KW-0808">Transferase</keyword>
<accession>A0ABT5U1B2</accession>
<dbReference type="PROSITE" id="PS00583">
    <property type="entry name" value="PFKB_KINASES_1"/>
    <property type="match status" value="1"/>
</dbReference>